<evidence type="ECO:0000313" key="1">
    <source>
        <dbReference type="EMBL" id="GHI47775.1"/>
    </source>
</evidence>
<evidence type="ECO:0000313" key="4">
    <source>
        <dbReference type="Proteomes" id="UP001051844"/>
    </source>
</evidence>
<dbReference type="AlphaFoldDB" id="A0AA37BZM1"/>
<name>A0AA37BZM1_9ACTN</name>
<dbReference type="Proteomes" id="UP000292095">
    <property type="component" value="Unassembled WGS sequence"/>
</dbReference>
<gene>
    <name evidence="2" type="ORF">C0Q91_19225</name>
    <name evidence="1" type="ORF">ScoT_39490</name>
</gene>
<dbReference type="EMBL" id="PKLK01000023">
    <property type="protein sequence ID" value="RZE37340.1"/>
    <property type="molecule type" value="Genomic_DNA"/>
</dbReference>
<reference evidence="2 3" key="1">
    <citation type="submission" date="2017-12" db="EMBL/GenBank/DDBJ databases">
        <title>Population genomics insights into the ecological differentiation and adaptive evolution in streptomycetes.</title>
        <authorList>
            <person name="Li Y."/>
            <person name="Huang Y."/>
        </authorList>
    </citation>
    <scope>NUCLEOTIDE SEQUENCE [LARGE SCALE GENOMIC DNA]</scope>
    <source>
        <strain evidence="2 3">FXJ.2339</strain>
    </source>
</reference>
<comment type="caution">
    <text evidence="1">The sequence shown here is derived from an EMBL/GenBank/DDBJ whole genome shotgun (WGS) entry which is preliminary data.</text>
</comment>
<dbReference type="EMBL" id="BNDZ01000005">
    <property type="protein sequence ID" value="GHI47775.1"/>
    <property type="molecule type" value="Genomic_DNA"/>
</dbReference>
<proteinExistence type="predicted"/>
<protein>
    <submittedName>
        <fullName evidence="1">Uncharacterized protein</fullName>
    </submittedName>
</protein>
<evidence type="ECO:0000313" key="2">
    <source>
        <dbReference type="EMBL" id="RZE37340.1"/>
    </source>
</evidence>
<sequence length="235" mass="24934">MNFAKGQEPEPVATVPWATVNRFVIGTLERPATKKQRQAVRGERAVRAPRGRKGYDQVFAPCAYVASAEETAARVPGAEFALFEDAARERLLCSVGVPAKEARGVLAYPVRDAAGAEVGTVRRVPGGPLRRHTWRMTQPGHPEITGTGELAQHGLAGKAISIGLAATSVLLDTATRAGADGKPRELTWAAEGKNVMHSAGSKEMTLRADWFDRRLAFAFALIGDGAVPNRGAAGA</sequence>
<dbReference type="Proteomes" id="UP001051844">
    <property type="component" value="Unassembled WGS sequence"/>
</dbReference>
<organism evidence="1 4">
    <name type="scientific">Streptomyces albidoflavus</name>
    <dbReference type="NCBI Taxonomy" id="1886"/>
    <lineage>
        <taxon>Bacteria</taxon>
        <taxon>Bacillati</taxon>
        <taxon>Actinomycetota</taxon>
        <taxon>Actinomycetes</taxon>
        <taxon>Kitasatosporales</taxon>
        <taxon>Streptomycetaceae</taxon>
        <taxon>Streptomyces</taxon>
        <taxon>Streptomyces albidoflavus group</taxon>
    </lineage>
</organism>
<accession>A0AA37BZM1</accession>
<evidence type="ECO:0000313" key="3">
    <source>
        <dbReference type="Proteomes" id="UP000292095"/>
    </source>
</evidence>
<dbReference type="RefSeq" id="WP_031178391.1">
    <property type="nucleotide sequence ID" value="NZ_BNDZ01000005.1"/>
</dbReference>
<reference evidence="1" key="2">
    <citation type="submission" date="2022-09" db="EMBL/GenBank/DDBJ databases">
        <title>Whole genome shotgun sequence of Streptomyces albidoflavus NBRC 12854.</title>
        <authorList>
            <person name="Komaki H."/>
            <person name="Tamura T."/>
        </authorList>
    </citation>
    <scope>NUCLEOTIDE SEQUENCE</scope>
    <source>
        <strain evidence="1">NBRC 12854</strain>
    </source>
</reference>